<feature type="region of interest" description="Disordered" evidence="1">
    <location>
        <begin position="1"/>
        <end position="20"/>
    </location>
</feature>
<dbReference type="AlphaFoldDB" id="A0A0N5AV23"/>
<name>A0A0N5AV23_9BILA</name>
<reference evidence="3" key="1">
    <citation type="submission" date="2017-02" db="UniProtKB">
        <authorList>
            <consortium name="WormBaseParasite"/>
        </authorList>
    </citation>
    <scope>IDENTIFICATION</scope>
</reference>
<sequence>MKQQGQTCEGKREHREGAEKRWPSGICCASLCVCVTRPQQQQQQQLLRQLAVRPLDMARKKPLFCSRIHV</sequence>
<dbReference type="WBParaSite" id="SMUV_0000872701-mRNA-1">
    <property type="protein sequence ID" value="SMUV_0000872701-mRNA-1"/>
    <property type="gene ID" value="SMUV_0000872701"/>
</dbReference>
<evidence type="ECO:0000313" key="2">
    <source>
        <dbReference type="Proteomes" id="UP000046393"/>
    </source>
</evidence>
<organism evidence="2 3">
    <name type="scientific">Syphacia muris</name>
    <dbReference type="NCBI Taxonomy" id="451379"/>
    <lineage>
        <taxon>Eukaryota</taxon>
        <taxon>Metazoa</taxon>
        <taxon>Ecdysozoa</taxon>
        <taxon>Nematoda</taxon>
        <taxon>Chromadorea</taxon>
        <taxon>Rhabditida</taxon>
        <taxon>Spirurina</taxon>
        <taxon>Oxyuridomorpha</taxon>
        <taxon>Oxyuroidea</taxon>
        <taxon>Oxyuridae</taxon>
        <taxon>Syphacia</taxon>
    </lineage>
</organism>
<protein>
    <submittedName>
        <fullName evidence="3">Uncharacterized protein</fullName>
    </submittedName>
</protein>
<feature type="compositionally biased region" description="Basic and acidic residues" evidence="1">
    <location>
        <begin position="9"/>
        <end position="20"/>
    </location>
</feature>
<proteinExistence type="predicted"/>
<keyword evidence="2" id="KW-1185">Reference proteome</keyword>
<dbReference type="Proteomes" id="UP000046393">
    <property type="component" value="Unplaced"/>
</dbReference>
<accession>A0A0N5AV23</accession>
<evidence type="ECO:0000256" key="1">
    <source>
        <dbReference type="SAM" id="MobiDB-lite"/>
    </source>
</evidence>
<evidence type="ECO:0000313" key="3">
    <source>
        <dbReference type="WBParaSite" id="SMUV_0000872701-mRNA-1"/>
    </source>
</evidence>